<dbReference type="EMBL" id="CAJNOG010000685">
    <property type="protein sequence ID" value="CAF1335297.1"/>
    <property type="molecule type" value="Genomic_DNA"/>
</dbReference>
<accession>A0A815G893</accession>
<reference evidence="2" key="1">
    <citation type="submission" date="2021-02" db="EMBL/GenBank/DDBJ databases">
        <authorList>
            <person name="Nowell W R."/>
        </authorList>
    </citation>
    <scope>NUCLEOTIDE SEQUENCE</scope>
</reference>
<feature type="compositionally biased region" description="Low complexity" evidence="1">
    <location>
        <begin position="122"/>
        <end position="133"/>
    </location>
</feature>
<dbReference type="AlphaFoldDB" id="A0A815G893"/>
<proteinExistence type="predicted"/>
<feature type="non-terminal residue" evidence="2">
    <location>
        <position position="1"/>
    </location>
</feature>
<evidence type="ECO:0000313" key="2">
    <source>
        <dbReference type="EMBL" id="CAF1335297.1"/>
    </source>
</evidence>
<evidence type="ECO:0000256" key="1">
    <source>
        <dbReference type="SAM" id="MobiDB-lite"/>
    </source>
</evidence>
<dbReference type="Proteomes" id="UP000663845">
    <property type="component" value="Unassembled WGS sequence"/>
</dbReference>
<gene>
    <name evidence="2" type="ORF">JYZ213_LOCUS34183</name>
</gene>
<name>A0A815G893_9BILA</name>
<organism evidence="2 3">
    <name type="scientific">Adineta steineri</name>
    <dbReference type="NCBI Taxonomy" id="433720"/>
    <lineage>
        <taxon>Eukaryota</taxon>
        <taxon>Metazoa</taxon>
        <taxon>Spiralia</taxon>
        <taxon>Gnathifera</taxon>
        <taxon>Rotifera</taxon>
        <taxon>Eurotatoria</taxon>
        <taxon>Bdelloidea</taxon>
        <taxon>Adinetida</taxon>
        <taxon>Adinetidae</taxon>
        <taxon>Adineta</taxon>
    </lineage>
</organism>
<evidence type="ECO:0000313" key="3">
    <source>
        <dbReference type="Proteomes" id="UP000663845"/>
    </source>
</evidence>
<sequence length="176" mass="20644">NRMHQLERFQIDITEPLRSYVCNRPSTTIASYRNPYPVVTTYHYENGTLQAETGAIRRELSELRNDVREIRRQQGYPTRYVATEANSNRACPLCPSSSSDNRQYQYLQIPEYPYYQYSNSAQQRPQTTQQRTTLNKLKKKSSSSGNVHHPRAWVPGGHKNSYPNRRWNLSVRHPEP</sequence>
<protein>
    <submittedName>
        <fullName evidence="2">Uncharacterized protein</fullName>
    </submittedName>
</protein>
<feature type="region of interest" description="Disordered" evidence="1">
    <location>
        <begin position="119"/>
        <end position="176"/>
    </location>
</feature>
<comment type="caution">
    <text evidence="2">The sequence shown here is derived from an EMBL/GenBank/DDBJ whole genome shotgun (WGS) entry which is preliminary data.</text>
</comment>